<keyword evidence="6" id="KW-0812">Transmembrane</keyword>
<sequence>MADSIVSKLDLEKTSAPMILIIGQTGAGKSHFCNKVLGDDFEEVRESAHLSSCTSKPELVSAKVDGNEYLLVDTPGFNDTWKDLRRSDAKILGEIAQTLTLQSQLGVHLRGILYLYDIMAKRMTGETLRQFELIKRICGEQNYGNVLLVTTHWPERIEDQKKQHCAVREGDLRRDFWKEMIAGGSVMCRFDDQHKTAKAIIRRLASKPNITLELQQEMAKNKSLKGTSAFSFIVKARQEDEEKAKAAKAQNRPSLDDDATLCNVNLDSIDIRKDDERRLNDDIVQRVQAAIEEQNEEARKREKKASVKDIFRWIIGLSSLAMGVAQVALQC</sequence>
<evidence type="ECO:0000256" key="9">
    <source>
        <dbReference type="ARBA" id="ARBA00022801"/>
    </source>
</evidence>
<reference evidence="18" key="1">
    <citation type="journal article" date="2020" name="Stud. Mycol.">
        <title>101 Dothideomycetes genomes: a test case for predicting lifestyles and emergence of pathogens.</title>
        <authorList>
            <person name="Haridas S."/>
            <person name="Albert R."/>
            <person name="Binder M."/>
            <person name="Bloem J."/>
            <person name="Labutti K."/>
            <person name="Salamov A."/>
            <person name="Andreopoulos B."/>
            <person name="Baker S."/>
            <person name="Barry K."/>
            <person name="Bills G."/>
            <person name="Bluhm B."/>
            <person name="Cannon C."/>
            <person name="Castanera R."/>
            <person name="Culley D."/>
            <person name="Daum C."/>
            <person name="Ezra D."/>
            <person name="Gonzalez J."/>
            <person name="Henrissat B."/>
            <person name="Kuo A."/>
            <person name="Liang C."/>
            <person name="Lipzen A."/>
            <person name="Lutzoni F."/>
            <person name="Magnuson J."/>
            <person name="Mondo S."/>
            <person name="Nolan M."/>
            <person name="Ohm R."/>
            <person name="Pangilinan J."/>
            <person name="Park H.-J."/>
            <person name="Ramirez L."/>
            <person name="Alfaro M."/>
            <person name="Sun H."/>
            <person name="Tritt A."/>
            <person name="Yoshinaga Y."/>
            <person name="Zwiers L.-H."/>
            <person name="Turgeon B."/>
            <person name="Goodwin S."/>
            <person name="Spatafora J."/>
            <person name="Crous P."/>
            <person name="Grigoriev I."/>
        </authorList>
    </citation>
    <scope>NUCLEOTIDE SEQUENCE</scope>
    <source>
        <strain evidence="18">ATCC 36951</strain>
    </source>
</reference>
<dbReference type="PANTHER" id="PTHR10903:SF135">
    <property type="entry name" value="TRANSLOCASE OF CHLOROPLAST 120, CHLOROPLASTIC-RELATED"/>
    <property type="match status" value="1"/>
</dbReference>
<dbReference type="PANTHER" id="PTHR10903">
    <property type="entry name" value="GTPASE, IMAP FAMILY MEMBER-RELATED"/>
    <property type="match status" value="1"/>
</dbReference>
<keyword evidence="10" id="KW-1002">Plastid outer membrane</keyword>
<keyword evidence="15" id="KW-0472">Membrane</keyword>
<evidence type="ECO:0000256" key="8">
    <source>
        <dbReference type="ARBA" id="ARBA00022741"/>
    </source>
</evidence>
<dbReference type="GO" id="GO:0005525">
    <property type="term" value="F:GTP binding"/>
    <property type="evidence" value="ECO:0007669"/>
    <property type="project" value="UniProtKB-KW"/>
</dbReference>
<accession>A0A6A6C1Y0</accession>
<keyword evidence="11" id="KW-0460">Magnesium</keyword>
<evidence type="ECO:0000256" key="4">
    <source>
        <dbReference type="ARBA" id="ARBA00022528"/>
    </source>
</evidence>
<dbReference type="Proteomes" id="UP000799537">
    <property type="component" value="Unassembled WGS sequence"/>
</dbReference>
<keyword evidence="5" id="KW-0934">Plastid</keyword>
<keyword evidence="13" id="KW-1133">Transmembrane helix</keyword>
<keyword evidence="9" id="KW-0378">Hydrolase</keyword>
<dbReference type="OrthoDB" id="8954335at2759"/>
<evidence type="ECO:0000256" key="7">
    <source>
        <dbReference type="ARBA" id="ARBA00022723"/>
    </source>
</evidence>
<dbReference type="GO" id="GO:0016787">
    <property type="term" value="F:hydrolase activity"/>
    <property type="evidence" value="ECO:0007669"/>
    <property type="project" value="UniProtKB-KW"/>
</dbReference>
<keyword evidence="4" id="KW-0150">Chloroplast</keyword>
<keyword evidence="19" id="KW-1185">Reference proteome</keyword>
<evidence type="ECO:0000313" key="18">
    <source>
        <dbReference type="EMBL" id="KAF2160170.1"/>
    </source>
</evidence>
<evidence type="ECO:0000256" key="16">
    <source>
        <dbReference type="ARBA" id="ARBA00024013"/>
    </source>
</evidence>
<gene>
    <name evidence="18" type="ORF">M409DRAFT_29465</name>
</gene>
<evidence type="ECO:0000256" key="11">
    <source>
        <dbReference type="ARBA" id="ARBA00022842"/>
    </source>
</evidence>
<keyword evidence="7" id="KW-0479">Metal-binding</keyword>
<evidence type="ECO:0000256" key="10">
    <source>
        <dbReference type="ARBA" id="ARBA00022805"/>
    </source>
</evidence>
<dbReference type="Gene3D" id="3.40.50.300">
    <property type="entry name" value="P-loop containing nucleotide triphosphate hydrolases"/>
    <property type="match status" value="1"/>
</dbReference>
<dbReference type="GeneID" id="54562751"/>
<keyword evidence="3" id="KW-0813">Transport</keyword>
<keyword evidence="14" id="KW-0342">GTP-binding</keyword>
<keyword evidence="8" id="KW-0547">Nucleotide-binding</keyword>
<dbReference type="GO" id="GO:0015031">
    <property type="term" value="P:protein transport"/>
    <property type="evidence" value="ECO:0007669"/>
    <property type="project" value="UniProtKB-KW"/>
</dbReference>
<comment type="cofactor">
    <cofactor evidence="1">
        <name>Mg(2+)</name>
        <dbReference type="ChEBI" id="CHEBI:18420"/>
    </cofactor>
</comment>
<evidence type="ECO:0000256" key="15">
    <source>
        <dbReference type="ARBA" id="ARBA00023136"/>
    </source>
</evidence>
<evidence type="ECO:0000256" key="12">
    <source>
        <dbReference type="ARBA" id="ARBA00022927"/>
    </source>
</evidence>
<protein>
    <recommendedName>
        <fullName evidence="17">AIG1-type G domain-containing protein</fullName>
    </recommendedName>
</protein>
<evidence type="ECO:0000259" key="17">
    <source>
        <dbReference type="Pfam" id="PF04548"/>
    </source>
</evidence>
<evidence type="ECO:0000256" key="1">
    <source>
        <dbReference type="ARBA" id="ARBA00001946"/>
    </source>
</evidence>
<dbReference type="Pfam" id="PF04548">
    <property type="entry name" value="AIG1"/>
    <property type="match status" value="1"/>
</dbReference>
<evidence type="ECO:0000313" key="19">
    <source>
        <dbReference type="Proteomes" id="UP000799537"/>
    </source>
</evidence>
<dbReference type="InterPro" id="IPR045058">
    <property type="entry name" value="GIMA/IAN/Toc"/>
</dbReference>
<dbReference type="RefSeq" id="XP_033661059.1">
    <property type="nucleotide sequence ID" value="XM_033809479.1"/>
</dbReference>
<feature type="domain" description="AIG1-type G" evidence="17">
    <location>
        <begin position="19"/>
        <end position="160"/>
    </location>
</feature>
<organism evidence="18 19">
    <name type="scientific">Zasmidium cellare ATCC 36951</name>
    <dbReference type="NCBI Taxonomy" id="1080233"/>
    <lineage>
        <taxon>Eukaryota</taxon>
        <taxon>Fungi</taxon>
        <taxon>Dikarya</taxon>
        <taxon>Ascomycota</taxon>
        <taxon>Pezizomycotina</taxon>
        <taxon>Dothideomycetes</taxon>
        <taxon>Dothideomycetidae</taxon>
        <taxon>Mycosphaerellales</taxon>
        <taxon>Mycosphaerellaceae</taxon>
        <taxon>Zasmidium</taxon>
    </lineage>
</organism>
<proteinExistence type="predicted"/>
<dbReference type="InterPro" id="IPR006703">
    <property type="entry name" value="G_AIG1"/>
</dbReference>
<dbReference type="EMBL" id="ML993629">
    <property type="protein sequence ID" value="KAF2160170.1"/>
    <property type="molecule type" value="Genomic_DNA"/>
</dbReference>
<evidence type="ECO:0000256" key="5">
    <source>
        <dbReference type="ARBA" id="ARBA00022640"/>
    </source>
</evidence>
<evidence type="ECO:0000256" key="14">
    <source>
        <dbReference type="ARBA" id="ARBA00023134"/>
    </source>
</evidence>
<evidence type="ECO:0000256" key="3">
    <source>
        <dbReference type="ARBA" id="ARBA00022448"/>
    </source>
</evidence>
<keyword evidence="12" id="KW-0653">Protein transport</keyword>
<evidence type="ECO:0000256" key="6">
    <source>
        <dbReference type="ARBA" id="ARBA00022692"/>
    </source>
</evidence>
<evidence type="ECO:0000256" key="2">
    <source>
        <dbReference type="ARBA" id="ARBA00004167"/>
    </source>
</evidence>
<name>A0A6A6C1Y0_ZASCE</name>
<comment type="subcellular location">
    <subcellularLocation>
        <location evidence="2">Membrane</location>
        <topology evidence="2">Single-pass membrane protein</topology>
    </subcellularLocation>
    <subcellularLocation>
        <location evidence="16">Plastid</location>
        <location evidence="16">Chloroplast outer membrane</location>
    </subcellularLocation>
</comment>
<evidence type="ECO:0000256" key="13">
    <source>
        <dbReference type="ARBA" id="ARBA00022989"/>
    </source>
</evidence>
<dbReference type="AlphaFoldDB" id="A0A6A6C1Y0"/>
<dbReference type="GO" id="GO:0046872">
    <property type="term" value="F:metal ion binding"/>
    <property type="evidence" value="ECO:0007669"/>
    <property type="project" value="UniProtKB-KW"/>
</dbReference>
<dbReference type="SUPFAM" id="SSF52540">
    <property type="entry name" value="P-loop containing nucleoside triphosphate hydrolases"/>
    <property type="match status" value="1"/>
</dbReference>
<dbReference type="InterPro" id="IPR027417">
    <property type="entry name" value="P-loop_NTPase"/>
</dbReference>
<dbReference type="GO" id="GO:0016020">
    <property type="term" value="C:membrane"/>
    <property type="evidence" value="ECO:0007669"/>
    <property type="project" value="UniProtKB-SubCell"/>
</dbReference>